<evidence type="ECO:0000313" key="2">
    <source>
        <dbReference type="EMBL" id="SDW53421.1"/>
    </source>
</evidence>
<dbReference type="EMBL" id="FNOP01000002">
    <property type="protein sequence ID" value="SDW53421.1"/>
    <property type="molecule type" value="Genomic_DNA"/>
</dbReference>
<dbReference type="InterPro" id="IPR011990">
    <property type="entry name" value="TPR-like_helical_dom_sf"/>
</dbReference>
<dbReference type="AlphaFoldDB" id="A0A1H2UB65"/>
<organism evidence="2 3">
    <name type="scientific">Acidaminococcus fermentans</name>
    <dbReference type="NCBI Taxonomy" id="905"/>
    <lineage>
        <taxon>Bacteria</taxon>
        <taxon>Bacillati</taxon>
        <taxon>Bacillota</taxon>
        <taxon>Negativicutes</taxon>
        <taxon>Acidaminococcales</taxon>
        <taxon>Acidaminococcaceae</taxon>
        <taxon>Acidaminococcus</taxon>
    </lineage>
</organism>
<evidence type="ECO:0008006" key="4">
    <source>
        <dbReference type="Google" id="ProtNLM"/>
    </source>
</evidence>
<evidence type="ECO:0000256" key="1">
    <source>
        <dbReference type="PROSITE-ProRule" id="PRU00339"/>
    </source>
</evidence>
<protein>
    <recommendedName>
        <fullName evidence="4">Tetratricopeptide repeat protein</fullName>
    </recommendedName>
</protein>
<dbReference type="Gene3D" id="1.25.40.10">
    <property type="entry name" value="Tetratricopeptide repeat domain"/>
    <property type="match status" value="1"/>
</dbReference>
<comment type="caution">
    <text evidence="2">The sequence shown here is derived from an EMBL/GenBank/DDBJ whole genome shotgun (WGS) entry which is preliminary data.</text>
</comment>
<dbReference type="SUPFAM" id="SSF48452">
    <property type="entry name" value="TPR-like"/>
    <property type="match status" value="1"/>
</dbReference>
<dbReference type="InterPro" id="IPR019734">
    <property type="entry name" value="TPR_rpt"/>
</dbReference>
<reference evidence="2 3" key="1">
    <citation type="submission" date="2016-10" db="EMBL/GenBank/DDBJ databases">
        <authorList>
            <person name="Varghese N."/>
            <person name="Submissions S."/>
        </authorList>
    </citation>
    <scope>NUCLEOTIDE SEQUENCE [LARGE SCALE GENOMIC DNA]</scope>
    <source>
        <strain evidence="2 3">WCC6</strain>
    </source>
</reference>
<proteinExistence type="predicted"/>
<feature type="repeat" description="TPR" evidence="1">
    <location>
        <begin position="147"/>
        <end position="180"/>
    </location>
</feature>
<accession>A0A1H2UB65</accession>
<evidence type="ECO:0000313" key="3">
    <source>
        <dbReference type="Proteomes" id="UP000182379"/>
    </source>
</evidence>
<keyword evidence="1" id="KW-0802">TPR repeat</keyword>
<dbReference type="RefSeq" id="WP_074704496.1">
    <property type="nucleotide sequence ID" value="NZ_FNOP01000002.1"/>
</dbReference>
<dbReference type="PROSITE" id="PS50005">
    <property type="entry name" value="TPR"/>
    <property type="match status" value="1"/>
</dbReference>
<gene>
    <name evidence="2" type="ORF">SAMN05216495_102163</name>
</gene>
<dbReference type="Proteomes" id="UP000182379">
    <property type="component" value="Unassembled WGS sequence"/>
</dbReference>
<sequence>MEELESILKSIRENLTGNSQKDIKYLQGCMELYRDHPLHREIIRACTQLLYKLMPEESRQHFADMFSHAFEKFRADLAEAQKLTGAGDYDKARAILTPHIREAEHSALFQPDSEVEFRSFAEPMEMVLYQQFYQPRKAVQQAPFPFHLLYLLLGELELAQGQTKAARKALEKGLRWDPTSAPVRFCYLSVLREEKDWDGFGRVNRDAFRQAFRPADLARCYRNEGERLLHKGNWQGARYAFLLSLNYGEEGAVKGQLETIAQKLGDELAPATREELTAFTQKEAIPLGPNPEVLRLAAGGAQACHKAGREQEADYYLDVIRPFLSEKDMEELKKKLGY</sequence>
<name>A0A1H2UB65_ACIFE</name>